<name>A0A3B0Y309_9ZZZZ</name>
<feature type="domain" description="Transposase IS66 C-terminal" evidence="1">
    <location>
        <begin position="34"/>
        <end position="72"/>
    </location>
</feature>
<organism evidence="2">
    <name type="scientific">hydrothermal vent metagenome</name>
    <dbReference type="NCBI Taxonomy" id="652676"/>
    <lineage>
        <taxon>unclassified sequences</taxon>
        <taxon>metagenomes</taxon>
        <taxon>ecological metagenomes</taxon>
    </lineage>
</organism>
<gene>
    <name evidence="2" type="ORF">MNBD_GAMMA11-1699</name>
</gene>
<dbReference type="EMBL" id="UOFG01000183">
    <property type="protein sequence ID" value="VAW62806.1"/>
    <property type="molecule type" value="Genomic_DNA"/>
</dbReference>
<evidence type="ECO:0000259" key="1">
    <source>
        <dbReference type="Pfam" id="PF13817"/>
    </source>
</evidence>
<dbReference type="Pfam" id="PF13817">
    <property type="entry name" value="DDE_Tnp_IS66_C"/>
    <property type="match status" value="1"/>
</dbReference>
<dbReference type="InterPro" id="IPR039552">
    <property type="entry name" value="IS66_C"/>
</dbReference>
<evidence type="ECO:0000313" key="2">
    <source>
        <dbReference type="EMBL" id="VAW62806.1"/>
    </source>
</evidence>
<dbReference type="AlphaFoldDB" id="A0A3B0Y309"/>
<reference evidence="2" key="1">
    <citation type="submission" date="2018-06" db="EMBL/GenBank/DDBJ databases">
        <authorList>
            <person name="Zhirakovskaya E."/>
        </authorList>
    </citation>
    <scope>NUCLEOTIDE SEQUENCE</scope>
</reference>
<accession>A0A3B0Y309</accession>
<proteinExistence type="predicted"/>
<sequence length="79" mass="8884">MLAENAIRPLAIDRKNWLFSDTPRDTHASATCYSLIETAKANELDPDQYIPYVLENIADADTPEKLEALLSWNIPKPAL</sequence>
<protein>
    <submittedName>
        <fullName evidence="2">Mobile element protein</fullName>
    </submittedName>
</protein>